<reference evidence="1 2" key="1">
    <citation type="submission" date="2018-08" db="EMBL/GenBank/DDBJ databases">
        <title>Complete genome of the Arcobacter skirrowii type strain LMG 6621.</title>
        <authorList>
            <person name="Miller W.G."/>
            <person name="Yee E."/>
            <person name="Bono J.L."/>
        </authorList>
    </citation>
    <scope>NUCLEOTIDE SEQUENCE [LARGE SCALE GENOMIC DNA]</scope>
    <source>
        <strain evidence="1 2">CCUG 10374</strain>
    </source>
</reference>
<gene>
    <name evidence="1" type="ORF">ASKIR_0758</name>
</gene>
<evidence type="ECO:0000313" key="2">
    <source>
        <dbReference type="Proteomes" id="UP000262029"/>
    </source>
</evidence>
<dbReference type="Proteomes" id="UP000262029">
    <property type="component" value="Chromosome"/>
</dbReference>
<evidence type="ECO:0000313" key="1">
    <source>
        <dbReference type="EMBL" id="AXX84581.1"/>
    </source>
</evidence>
<organism evidence="1 2">
    <name type="scientific">Aliarcobacter skirrowii CCUG 10374</name>
    <dbReference type="NCBI Taxonomy" id="1032239"/>
    <lineage>
        <taxon>Bacteria</taxon>
        <taxon>Pseudomonadati</taxon>
        <taxon>Campylobacterota</taxon>
        <taxon>Epsilonproteobacteria</taxon>
        <taxon>Campylobacterales</taxon>
        <taxon>Arcobacteraceae</taxon>
        <taxon>Aliarcobacter</taxon>
    </lineage>
</organism>
<protein>
    <submittedName>
        <fullName evidence="1">Uncharacterized protein</fullName>
    </submittedName>
</protein>
<accession>A0AAD0WNA9</accession>
<dbReference type="EMBL" id="CP032099">
    <property type="protein sequence ID" value="AXX84581.1"/>
    <property type="molecule type" value="Genomic_DNA"/>
</dbReference>
<sequence length="537" mass="62283">MSEKETTSTTRIFKSCLDIVKGFSKQNNISDSQQISIIVETYKHLAPANTRMDGFIYDHFIKEDQEEKRFTYETLYNLYKYAINKNSNLKDYYYFSATLSKIFIVTQYVETHMEIDDDYDGGPRVVSSKETIRFLTGEKYEEFSTIGEELIKSAKAAYKNDIYGKNLDDHIYMICATNQKLQILFMDEFIINREQSLYECLKNMSDDFPRQGSCPYASFTDHFGVKDRIKVVLMDYYQNPNSFLISNSITESFICDLLDILHIQVGNSKKEVYSKSVVSALKIAKEVAKLEKFKESYTGYFKSKLESKNSNLLDAIQEDIEMFDKDVVSNHTLAEFSLRVPKQLCYQTLANNCNFLEFSNIRQVVNSDFLNIFWPALKYIIEKDKLPLLLNPNSIIEYGGNKNFISEYDFFTGCYIEEKDNPFVIKITEQNRARLQCSISYKKDNTDIDFDIDFEILDKLQSIITSNQNSFGNIFNSSTGSSIKIANNGSMCFYSKALSICIDKNIAHKFYEVIDILKKSKQYEDILIVNRLHHGQI</sequence>
<proteinExistence type="predicted"/>
<name>A0AAD0WNA9_9BACT</name>
<dbReference type="GeneID" id="61750510"/>
<dbReference type="RefSeq" id="WP_027390948.1">
    <property type="nucleotide sequence ID" value="NZ_CP032099.1"/>
</dbReference>
<dbReference type="AlphaFoldDB" id="A0AAD0WNA9"/>